<dbReference type="STRING" id="429701.A0A2G9FXH3"/>
<evidence type="ECO:0000259" key="6">
    <source>
        <dbReference type="PROSITE" id="PS51036"/>
    </source>
</evidence>
<keyword evidence="9" id="KW-1185">Reference proteome</keyword>
<evidence type="ECO:0000259" key="7">
    <source>
        <dbReference type="PROSITE" id="PS51039"/>
    </source>
</evidence>
<proteinExistence type="predicted"/>
<keyword evidence="3 5" id="KW-0863">Zinc-finger</keyword>
<dbReference type="GO" id="GO:0008270">
    <property type="term" value="F:zinc ion binding"/>
    <property type="evidence" value="ECO:0007669"/>
    <property type="project" value="UniProtKB-KW"/>
</dbReference>
<dbReference type="SUPFAM" id="SSF57716">
    <property type="entry name" value="Glucocorticoid receptor-like (DNA-binding domain)"/>
    <property type="match status" value="1"/>
</dbReference>
<dbReference type="SUPFAM" id="SSF118310">
    <property type="entry name" value="AN1-like Zinc finger"/>
    <property type="match status" value="1"/>
</dbReference>
<comment type="caution">
    <text evidence="8">The sequence shown here is derived from an EMBL/GenBank/DDBJ whole genome shotgun (WGS) entry which is preliminary data.</text>
</comment>
<dbReference type="InterPro" id="IPR000058">
    <property type="entry name" value="Znf_AN1"/>
</dbReference>
<dbReference type="InterPro" id="IPR002653">
    <property type="entry name" value="Znf_A20"/>
</dbReference>
<protein>
    <submittedName>
        <fullName evidence="8">Putative Zn-finger protein</fullName>
    </submittedName>
</protein>
<dbReference type="InterPro" id="IPR050652">
    <property type="entry name" value="AN1_A20_ZnFinger"/>
</dbReference>
<reference evidence="9" key="1">
    <citation type="journal article" date="2018" name="Gigascience">
        <title>Genome assembly of the Pink Ipe (Handroanthus impetiginosus, Bignoniaceae), a highly valued, ecologically keystone Neotropical timber forest tree.</title>
        <authorList>
            <person name="Silva-Junior O.B."/>
            <person name="Grattapaglia D."/>
            <person name="Novaes E."/>
            <person name="Collevatti R.G."/>
        </authorList>
    </citation>
    <scope>NUCLEOTIDE SEQUENCE [LARGE SCALE GENOMIC DNA]</scope>
    <source>
        <strain evidence="9">cv. UFG-1</strain>
    </source>
</reference>
<comment type="function">
    <text evidence="1">May be involved in environmental stress response.</text>
</comment>
<evidence type="ECO:0000256" key="1">
    <source>
        <dbReference type="ARBA" id="ARBA00003732"/>
    </source>
</evidence>
<dbReference type="PANTHER" id="PTHR10634">
    <property type="entry name" value="AN1-TYPE ZINC FINGER PROTEIN"/>
    <property type="match status" value="1"/>
</dbReference>
<evidence type="ECO:0000256" key="2">
    <source>
        <dbReference type="ARBA" id="ARBA00022723"/>
    </source>
</evidence>
<sequence>MDRSTNNGATSSSSHSPESPVLCARGCGFYGTAENRGLCSKCYKDYLKENMPKSDTIMGVSVLPSDQSTINNDRLFSEKSLRINESVDSNNNIPTASVPPVVKNRCVMCKKKVGLLGFECRCGGTFCGMHRHPETHSCTLDYKAAGRIVLEKENPLCKADKFKDRF</sequence>
<evidence type="ECO:0000256" key="5">
    <source>
        <dbReference type="PROSITE-ProRule" id="PRU00449"/>
    </source>
</evidence>
<keyword evidence="4" id="KW-0862">Zinc</keyword>
<gene>
    <name evidence="8" type="ORF">CDL12_29758</name>
</gene>
<dbReference type="Pfam" id="PF01754">
    <property type="entry name" value="zf-A20"/>
    <property type="match status" value="1"/>
</dbReference>
<keyword evidence="2" id="KW-0479">Metal-binding</keyword>
<evidence type="ECO:0000256" key="3">
    <source>
        <dbReference type="ARBA" id="ARBA00022771"/>
    </source>
</evidence>
<organism evidence="8 9">
    <name type="scientific">Handroanthus impetiginosus</name>
    <dbReference type="NCBI Taxonomy" id="429701"/>
    <lineage>
        <taxon>Eukaryota</taxon>
        <taxon>Viridiplantae</taxon>
        <taxon>Streptophyta</taxon>
        <taxon>Embryophyta</taxon>
        <taxon>Tracheophyta</taxon>
        <taxon>Spermatophyta</taxon>
        <taxon>Magnoliopsida</taxon>
        <taxon>eudicotyledons</taxon>
        <taxon>Gunneridae</taxon>
        <taxon>Pentapetalae</taxon>
        <taxon>asterids</taxon>
        <taxon>lamiids</taxon>
        <taxon>Lamiales</taxon>
        <taxon>Bignoniaceae</taxon>
        <taxon>Crescentiina</taxon>
        <taxon>Tabebuia alliance</taxon>
        <taxon>Handroanthus</taxon>
    </lineage>
</organism>
<feature type="domain" description="A20-type" evidence="6">
    <location>
        <begin position="17"/>
        <end position="51"/>
    </location>
</feature>
<dbReference type="SMART" id="SM00154">
    <property type="entry name" value="ZnF_AN1"/>
    <property type="match status" value="1"/>
</dbReference>
<dbReference type="AlphaFoldDB" id="A0A2G9FXH3"/>
<dbReference type="PANTHER" id="PTHR10634:SF98">
    <property type="entry name" value="ZINC FINGER A20 AND AN1 DOMAIN-CONTAINING STRESS-ASSOCIATED PROTEIN 3"/>
    <property type="match status" value="1"/>
</dbReference>
<accession>A0A2G9FXH3</accession>
<dbReference type="SMART" id="SM00259">
    <property type="entry name" value="ZnF_A20"/>
    <property type="match status" value="1"/>
</dbReference>
<dbReference type="PROSITE" id="PS51036">
    <property type="entry name" value="ZF_A20"/>
    <property type="match status" value="1"/>
</dbReference>
<evidence type="ECO:0000313" key="8">
    <source>
        <dbReference type="EMBL" id="PIM97766.1"/>
    </source>
</evidence>
<feature type="domain" description="AN1-type" evidence="7">
    <location>
        <begin position="100"/>
        <end position="146"/>
    </location>
</feature>
<dbReference type="GO" id="GO:0003677">
    <property type="term" value="F:DNA binding"/>
    <property type="evidence" value="ECO:0007669"/>
    <property type="project" value="InterPro"/>
</dbReference>
<evidence type="ECO:0000256" key="4">
    <source>
        <dbReference type="ARBA" id="ARBA00022833"/>
    </source>
</evidence>
<dbReference type="Gene3D" id="4.10.1110.10">
    <property type="entry name" value="AN1-like Zinc finger"/>
    <property type="match status" value="1"/>
</dbReference>
<dbReference type="InterPro" id="IPR035896">
    <property type="entry name" value="AN1-like_Znf"/>
</dbReference>
<dbReference type="PROSITE" id="PS51039">
    <property type="entry name" value="ZF_AN1"/>
    <property type="match status" value="1"/>
</dbReference>
<dbReference type="EMBL" id="NKXS01009149">
    <property type="protein sequence ID" value="PIM97766.1"/>
    <property type="molecule type" value="Genomic_DNA"/>
</dbReference>
<dbReference type="Pfam" id="PF01428">
    <property type="entry name" value="zf-AN1"/>
    <property type="match status" value="1"/>
</dbReference>
<dbReference type="FunFam" id="4.10.1110.10:FF:000001">
    <property type="entry name" value="Zinc finger AN1-type containing 6"/>
    <property type="match status" value="1"/>
</dbReference>
<dbReference type="OrthoDB" id="428577at2759"/>
<evidence type="ECO:0000313" key="9">
    <source>
        <dbReference type="Proteomes" id="UP000231279"/>
    </source>
</evidence>
<name>A0A2G9FXH3_9LAMI</name>
<dbReference type="Gene3D" id="1.20.5.4770">
    <property type="match status" value="1"/>
</dbReference>
<dbReference type="Proteomes" id="UP000231279">
    <property type="component" value="Unassembled WGS sequence"/>
</dbReference>